<dbReference type="InParanoid" id="E2B5A9"/>
<evidence type="ECO:0008006" key="3">
    <source>
        <dbReference type="Google" id="ProtNLM"/>
    </source>
</evidence>
<accession>E2B5A9</accession>
<feature type="non-terminal residue" evidence="1">
    <location>
        <position position="1"/>
    </location>
</feature>
<evidence type="ECO:0000313" key="2">
    <source>
        <dbReference type="Proteomes" id="UP000008237"/>
    </source>
</evidence>
<evidence type="ECO:0000313" key="1">
    <source>
        <dbReference type="EMBL" id="EFN89121.1"/>
    </source>
</evidence>
<reference evidence="1 2" key="1">
    <citation type="journal article" date="2010" name="Science">
        <title>Genomic comparison of the ants Camponotus floridanus and Harpegnathos saltator.</title>
        <authorList>
            <person name="Bonasio R."/>
            <person name="Zhang G."/>
            <person name="Ye C."/>
            <person name="Mutti N.S."/>
            <person name="Fang X."/>
            <person name="Qin N."/>
            <person name="Donahue G."/>
            <person name="Yang P."/>
            <person name="Li Q."/>
            <person name="Li C."/>
            <person name="Zhang P."/>
            <person name="Huang Z."/>
            <person name="Berger S.L."/>
            <person name="Reinberg D."/>
            <person name="Wang J."/>
            <person name="Liebig J."/>
        </authorList>
    </citation>
    <scope>NUCLEOTIDE SEQUENCE [LARGE SCALE GENOMIC DNA]</scope>
    <source>
        <strain evidence="1 2">R22 G/1</strain>
    </source>
</reference>
<dbReference type="PANTHER" id="PTHR33053:SF26">
    <property type="entry name" value="TRANSPOSASE DOMAIN-CONTAINING PROTEIN"/>
    <property type="match status" value="1"/>
</dbReference>
<name>E2B5A9_HARSA</name>
<sequence length="424" mass="48946">ISHNTANKLLHILRKHSHIELPKDIKSLVHTPKSASINIKCVSGGHYIHFSLSSWLKRSIQTYYNFIKTNEIKLNINTDGLPISKCSNSQLWPIMASLCEIDIYTSPIITGIYHGMHKSNNANEFLTDFVNEFINLTQTGIIVDNETYTVTINALLCDAPVKSFVTYTKSHTGYFACSKCTQEGDFVHNRIIFPETHNTLRTNDTFKCRTQIEHHTGDSILEKLSIGMVSQIPLDYMHLVCLGVMKRMLQLWIRGNKDMRLSTADIDSVSRHLMSIKSYIPSDFARKPRTLCDIDRWKAIEFRQFLLYTDIVMIKSVLSSICYNHFLSLSIAIRILIDPELCVTFNSYANSLLLWFVSNYGNIYGNEYLSYNVHNLIHLSRDVQTFGFLEYLSCFKFENHMQKLKKKLHQCGKPLEELSNRMFE</sequence>
<proteinExistence type="predicted"/>
<dbReference type="OMA" id="IEHHTGD"/>
<dbReference type="OrthoDB" id="7549170at2759"/>
<keyword evidence="2" id="KW-1185">Reference proteome</keyword>
<dbReference type="Proteomes" id="UP000008237">
    <property type="component" value="Unassembled WGS sequence"/>
</dbReference>
<dbReference type="STRING" id="610380.E2B5A9"/>
<feature type="non-terminal residue" evidence="1">
    <location>
        <position position="424"/>
    </location>
</feature>
<organism evidence="2">
    <name type="scientific">Harpegnathos saltator</name>
    <name type="common">Jerdon's jumping ant</name>
    <dbReference type="NCBI Taxonomy" id="610380"/>
    <lineage>
        <taxon>Eukaryota</taxon>
        <taxon>Metazoa</taxon>
        <taxon>Ecdysozoa</taxon>
        <taxon>Arthropoda</taxon>
        <taxon>Hexapoda</taxon>
        <taxon>Insecta</taxon>
        <taxon>Pterygota</taxon>
        <taxon>Neoptera</taxon>
        <taxon>Endopterygota</taxon>
        <taxon>Hymenoptera</taxon>
        <taxon>Apocrita</taxon>
        <taxon>Aculeata</taxon>
        <taxon>Formicoidea</taxon>
        <taxon>Formicidae</taxon>
        <taxon>Ponerinae</taxon>
        <taxon>Ponerini</taxon>
        <taxon>Harpegnathos</taxon>
    </lineage>
</organism>
<dbReference type="AlphaFoldDB" id="E2B5A9"/>
<dbReference type="EMBL" id="GL445789">
    <property type="protein sequence ID" value="EFN89121.1"/>
    <property type="molecule type" value="Genomic_DNA"/>
</dbReference>
<gene>
    <name evidence="1" type="ORF">EAI_12487</name>
</gene>
<dbReference type="PANTHER" id="PTHR33053">
    <property type="entry name" value="PROTEIN, PUTATIVE-RELATED"/>
    <property type="match status" value="1"/>
</dbReference>
<protein>
    <recommendedName>
        <fullName evidence="3">Transposase domain-containing protein</fullName>
    </recommendedName>
</protein>